<protein>
    <recommendedName>
        <fullName evidence="4">Hemin uptake protein HemP</fullName>
    </recommendedName>
</protein>
<dbReference type="Pfam" id="PF10636">
    <property type="entry name" value="hemP"/>
    <property type="match status" value="1"/>
</dbReference>
<evidence type="ECO:0008006" key="4">
    <source>
        <dbReference type="Google" id="ProtNLM"/>
    </source>
</evidence>
<reference evidence="2 3" key="1">
    <citation type="submission" date="2017-04" db="EMBL/GenBank/DDBJ databases">
        <title>Unexpected and diverse lifestyles within the genus Limnohabitans.</title>
        <authorList>
            <person name="Kasalicky V."/>
            <person name="Mehrshad M."/>
            <person name="Andrei S.-A."/>
            <person name="Salcher M."/>
            <person name="Kratochvilova H."/>
            <person name="Simek K."/>
            <person name="Ghai R."/>
        </authorList>
    </citation>
    <scope>NUCLEOTIDE SEQUENCE [LARGE SCALE GENOMIC DNA]</scope>
    <source>
        <strain evidence="2 3">MWH-C5</strain>
    </source>
</reference>
<keyword evidence="3" id="KW-1185">Reference proteome</keyword>
<sequence>MSTRPPTSASIATSATSATSATQPAPSPAPTTATGCVGPLRVDSAALMDGQRVLEIVHLGEVYRLQTTRFGKLILTK</sequence>
<gene>
    <name evidence="2" type="ORF">B9Z44_07210</name>
</gene>
<comment type="caution">
    <text evidence="2">The sequence shown here is derived from an EMBL/GenBank/DDBJ whole genome shotgun (WGS) entry which is preliminary data.</text>
</comment>
<dbReference type="InterPro" id="IPR019600">
    <property type="entry name" value="Hemin_uptake_protein_HemP"/>
</dbReference>
<dbReference type="AlphaFoldDB" id="A0A315ETV6"/>
<accession>A0A315ETV6</accession>
<evidence type="ECO:0000313" key="3">
    <source>
        <dbReference type="Proteomes" id="UP000251341"/>
    </source>
</evidence>
<dbReference type="Proteomes" id="UP000251341">
    <property type="component" value="Unassembled WGS sequence"/>
</dbReference>
<dbReference type="RefSeq" id="WP_245912778.1">
    <property type="nucleotide sequence ID" value="NZ_NESP01000001.1"/>
</dbReference>
<evidence type="ECO:0000256" key="1">
    <source>
        <dbReference type="SAM" id="MobiDB-lite"/>
    </source>
</evidence>
<dbReference type="Gene3D" id="2.10.70.10">
    <property type="entry name" value="Complement Module, domain 1"/>
    <property type="match status" value="1"/>
</dbReference>
<evidence type="ECO:0000313" key="2">
    <source>
        <dbReference type="EMBL" id="PUE59372.1"/>
    </source>
</evidence>
<feature type="region of interest" description="Disordered" evidence="1">
    <location>
        <begin position="1"/>
        <end position="34"/>
    </location>
</feature>
<name>A0A315ETV6_9BURK</name>
<dbReference type="EMBL" id="NESP01000001">
    <property type="protein sequence ID" value="PUE59372.1"/>
    <property type="molecule type" value="Genomic_DNA"/>
</dbReference>
<proteinExistence type="predicted"/>
<organism evidence="2 3">
    <name type="scientific">Limnohabitans curvus</name>
    <dbReference type="NCBI Taxonomy" id="323423"/>
    <lineage>
        <taxon>Bacteria</taxon>
        <taxon>Pseudomonadati</taxon>
        <taxon>Pseudomonadota</taxon>
        <taxon>Betaproteobacteria</taxon>
        <taxon>Burkholderiales</taxon>
        <taxon>Comamonadaceae</taxon>
        <taxon>Limnohabitans</taxon>
    </lineage>
</organism>